<dbReference type="Gene3D" id="2.160.10.10">
    <property type="entry name" value="Hexapeptide repeat proteins"/>
    <property type="match status" value="1"/>
</dbReference>
<dbReference type="PATRIC" id="fig|1618581.3.peg.30"/>
<dbReference type="AlphaFoldDB" id="A0A0G1MS15"/>
<accession>A0A0G1MS15</accession>
<dbReference type="EMBL" id="LCLA01000001">
    <property type="protein sequence ID" value="KKU10942.1"/>
    <property type="molecule type" value="Genomic_DNA"/>
</dbReference>
<dbReference type="PANTHER" id="PTHR43300:SF4">
    <property type="entry name" value="ACYL-[ACYL-CARRIER-PROTEIN]--UDP-N-ACETYLGLUCOSAMINE O-ACYLTRANSFERASE"/>
    <property type="match status" value="1"/>
</dbReference>
<proteinExistence type="predicted"/>
<sequence>MAIAKNVKLGRGVKIPFPDLVNLYGCTLGANVFVGPFVEIQKGVRIGNSSRISSHTFLCEGVVVGKKVFIAHGVMFINDKFADAKGKKWKLRKTYIEDGVRIGSNATVLPVR</sequence>
<dbReference type="InterPro" id="IPR001451">
    <property type="entry name" value="Hexapep"/>
</dbReference>
<dbReference type="PANTHER" id="PTHR43300">
    <property type="entry name" value="ACETYLTRANSFERASE"/>
    <property type="match status" value="1"/>
</dbReference>
<dbReference type="InterPro" id="IPR050179">
    <property type="entry name" value="Trans_hexapeptide_repeat"/>
</dbReference>
<protein>
    <submittedName>
        <fullName evidence="1">N-acetylglucosamine-1-phosphate uridylyltransferase/acetyltransferase</fullName>
    </submittedName>
</protein>
<evidence type="ECO:0000313" key="2">
    <source>
        <dbReference type="Proteomes" id="UP000034329"/>
    </source>
</evidence>
<evidence type="ECO:0000313" key="1">
    <source>
        <dbReference type="EMBL" id="KKU10942.1"/>
    </source>
</evidence>
<keyword evidence="1" id="KW-0808">Transferase</keyword>
<feature type="non-terminal residue" evidence="1">
    <location>
        <position position="112"/>
    </location>
</feature>
<gene>
    <name evidence="1" type="ORF">UX13_C0001G0033</name>
</gene>
<name>A0A0G1MS15_9BACT</name>
<keyword evidence="1" id="KW-0548">Nucleotidyltransferase</keyword>
<reference evidence="1 2" key="1">
    <citation type="journal article" date="2015" name="Nature">
        <title>rRNA introns, odd ribosomes, and small enigmatic genomes across a large radiation of phyla.</title>
        <authorList>
            <person name="Brown C.T."/>
            <person name="Hug L.A."/>
            <person name="Thomas B.C."/>
            <person name="Sharon I."/>
            <person name="Castelle C.J."/>
            <person name="Singh A."/>
            <person name="Wilkins M.J."/>
            <person name="Williams K.H."/>
            <person name="Banfield J.F."/>
        </authorList>
    </citation>
    <scope>NUCLEOTIDE SEQUENCE [LARGE SCALE GENOMIC DNA]</scope>
</reference>
<dbReference type="GO" id="GO:0016779">
    <property type="term" value="F:nucleotidyltransferase activity"/>
    <property type="evidence" value="ECO:0007669"/>
    <property type="project" value="UniProtKB-KW"/>
</dbReference>
<organism evidence="1 2">
    <name type="scientific">Candidatus Woesebacteria bacterium GW2011_GWB1_45_5</name>
    <dbReference type="NCBI Taxonomy" id="1618581"/>
    <lineage>
        <taxon>Bacteria</taxon>
        <taxon>Candidatus Woeseibacteriota</taxon>
    </lineage>
</organism>
<dbReference type="Proteomes" id="UP000034329">
    <property type="component" value="Unassembled WGS sequence"/>
</dbReference>
<dbReference type="Pfam" id="PF00132">
    <property type="entry name" value="Hexapep"/>
    <property type="match status" value="1"/>
</dbReference>
<comment type="caution">
    <text evidence="1">The sequence shown here is derived from an EMBL/GenBank/DDBJ whole genome shotgun (WGS) entry which is preliminary data.</text>
</comment>
<dbReference type="InterPro" id="IPR011004">
    <property type="entry name" value="Trimer_LpxA-like_sf"/>
</dbReference>
<dbReference type="SUPFAM" id="SSF51161">
    <property type="entry name" value="Trimeric LpxA-like enzymes"/>
    <property type="match status" value="1"/>
</dbReference>